<evidence type="ECO:0000313" key="3">
    <source>
        <dbReference type="Proteomes" id="UP001154282"/>
    </source>
</evidence>
<name>A0AAV0MC84_9ROSI</name>
<dbReference type="AlphaFoldDB" id="A0AAV0MC84"/>
<organism evidence="2 3">
    <name type="scientific">Linum tenue</name>
    <dbReference type="NCBI Taxonomy" id="586396"/>
    <lineage>
        <taxon>Eukaryota</taxon>
        <taxon>Viridiplantae</taxon>
        <taxon>Streptophyta</taxon>
        <taxon>Embryophyta</taxon>
        <taxon>Tracheophyta</taxon>
        <taxon>Spermatophyta</taxon>
        <taxon>Magnoliopsida</taxon>
        <taxon>eudicotyledons</taxon>
        <taxon>Gunneridae</taxon>
        <taxon>Pentapetalae</taxon>
        <taxon>rosids</taxon>
        <taxon>fabids</taxon>
        <taxon>Malpighiales</taxon>
        <taxon>Linaceae</taxon>
        <taxon>Linum</taxon>
    </lineage>
</organism>
<dbReference type="InterPro" id="IPR036047">
    <property type="entry name" value="F-box-like_dom_sf"/>
</dbReference>
<keyword evidence="3" id="KW-1185">Reference proteome</keyword>
<proteinExistence type="predicted"/>
<dbReference type="InterPro" id="IPR001810">
    <property type="entry name" value="F-box_dom"/>
</dbReference>
<sequence length="108" mass="12125">MFEPKKQTSIEVLPDECLFEVFIRLEGKERSSCACVSKRWLSLLSSIRREELIHVKVSEKVISESVEETEGEGYLSRILEGKKATDVRIASVAVGTATRGRLGKLSIR</sequence>
<evidence type="ECO:0000313" key="2">
    <source>
        <dbReference type="EMBL" id="CAI0444354.1"/>
    </source>
</evidence>
<dbReference type="SUPFAM" id="SSF81383">
    <property type="entry name" value="F-box domain"/>
    <property type="match status" value="1"/>
</dbReference>
<dbReference type="Proteomes" id="UP001154282">
    <property type="component" value="Unassembled WGS sequence"/>
</dbReference>
<dbReference type="EMBL" id="CAMGYJ010000007">
    <property type="protein sequence ID" value="CAI0444354.1"/>
    <property type="molecule type" value="Genomic_DNA"/>
</dbReference>
<protein>
    <recommendedName>
        <fullName evidence="1">F-box domain-containing protein</fullName>
    </recommendedName>
</protein>
<evidence type="ECO:0000259" key="1">
    <source>
        <dbReference type="SMART" id="SM00256"/>
    </source>
</evidence>
<comment type="caution">
    <text evidence="2">The sequence shown here is derived from an EMBL/GenBank/DDBJ whole genome shotgun (WGS) entry which is preliminary data.</text>
</comment>
<feature type="domain" description="F-box" evidence="1">
    <location>
        <begin position="13"/>
        <end position="53"/>
    </location>
</feature>
<dbReference type="Pfam" id="PF00646">
    <property type="entry name" value="F-box"/>
    <property type="match status" value="1"/>
</dbReference>
<reference evidence="2" key="1">
    <citation type="submission" date="2022-08" db="EMBL/GenBank/DDBJ databases">
        <authorList>
            <person name="Gutierrez-Valencia J."/>
        </authorList>
    </citation>
    <scope>NUCLEOTIDE SEQUENCE</scope>
</reference>
<feature type="non-terminal residue" evidence="2">
    <location>
        <position position="108"/>
    </location>
</feature>
<accession>A0AAV0MC84</accession>
<dbReference type="SMART" id="SM00256">
    <property type="entry name" value="FBOX"/>
    <property type="match status" value="1"/>
</dbReference>
<dbReference type="Gene3D" id="1.20.1280.50">
    <property type="match status" value="1"/>
</dbReference>
<gene>
    <name evidence="2" type="ORF">LITE_LOCUS28072</name>
</gene>